<evidence type="ECO:0000256" key="2">
    <source>
        <dbReference type="ARBA" id="ARBA00022723"/>
    </source>
</evidence>
<keyword evidence="6" id="KW-0378">Hydrolase</keyword>
<dbReference type="SUPFAM" id="SSF48150">
    <property type="entry name" value="DNA-glycosylase"/>
    <property type="match status" value="1"/>
</dbReference>
<gene>
    <name evidence="6" type="ORF">AFK71_06935</name>
</gene>
<dbReference type="PANTHER" id="PTHR10359">
    <property type="entry name" value="A/G-SPECIFIC ADENINE GLYCOSYLASE/ENDONUCLEASE III"/>
    <property type="match status" value="1"/>
</dbReference>
<name>A0A0L0QS31_VIRPA</name>
<keyword evidence="1" id="KW-0004">4Fe-4S</keyword>
<dbReference type="Proteomes" id="UP000036780">
    <property type="component" value="Unassembled WGS sequence"/>
</dbReference>
<sequence length="213" mass="24776">MSAIQRIYYRLWEYYGPQGWWPAESVFEMMVGAILVQRTNWNNVEQALRRLTPYLTPEKIARMSIEELESAIRPSGFYRQKAKRLKAFVRWYKAYDYKPEKLRHAETDALRTELMGIHGIGAETANVLLLYAFDHPVFVVDAYARRIFARFGLDIPEKEPAFRIQVESECPLDTEGFKEFHALIVRHAKEHCKMKPICSGCPLLADCQQVGVT</sequence>
<dbReference type="GO" id="GO:0004519">
    <property type="term" value="F:endonuclease activity"/>
    <property type="evidence" value="ECO:0007669"/>
    <property type="project" value="UniProtKB-KW"/>
</dbReference>
<dbReference type="InterPro" id="IPR023170">
    <property type="entry name" value="HhH_base_excis_C"/>
</dbReference>
<dbReference type="InterPro" id="IPR003265">
    <property type="entry name" value="HhH-GPD_domain"/>
</dbReference>
<dbReference type="AlphaFoldDB" id="A0A0L0QS31"/>
<evidence type="ECO:0000313" key="6">
    <source>
        <dbReference type="EMBL" id="KNE21394.1"/>
    </source>
</evidence>
<keyword evidence="6" id="KW-0540">Nuclease</keyword>
<organism evidence="6 7">
    <name type="scientific">Virgibacillus pantothenticus</name>
    <dbReference type="NCBI Taxonomy" id="1473"/>
    <lineage>
        <taxon>Bacteria</taxon>
        <taxon>Bacillati</taxon>
        <taxon>Bacillota</taxon>
        <taxon>Bacilli</taxon>
        <taxon>Bacillales</taxon>
        <taxon>Bacillaceae</taxon>
        <taxon>Virgibacillus</taxon>
    </lineage>
</organism>
<dbReference type="PATRIC" id="fig|1473.5.peg.4403"/>
<dbReference type="SMART" id="SM00478">
    <property type="entry name" value="ENDO3c"/>
    <property type="match status" value="1"/>
</dbReference>
<evidence type="ECO:0000259" key="5">
    <source>
        <dbReference type="SMART" id="SM00478"/>
    </source>
</evidence>
<dbReference type="PIRSF" id="PIRSF001435">
    <property type="entry name" value="Nth"/>
    <property type="match status" value="1"/>
</dbReference>
<dbReference type="CDD" id="cd00056">
    <property type="entry name" value="ENDO3c"/>
    <property type="match status" value="1"/>
</dbReference>
<dbReference type="PANTHER" id="PTHR10359:SF19">
    <property type="entry name" value="DNA REPAIR GLYCOSYLASE MJ1434-RELATED"/>
    <property type="match status" value="1"/>
</dbReference>
<keyword evidence="3" id="KW-0408">Iron</keyword>
<dbReference type="InterPro" id="IPR011257">
    <property type="entry name" value="DNA_glycosylase"/>
</dbReference>
<dbReference type="GO" id="GO:0046872">
    <property type="term" value="F:metal ion binding"/>
    <property type="evidence" value="ECO:0007669"/>
    <property type="project" value="UniProtKB-KW"/>
</dbReference>
<dbReference type="GeneID" id="66872863"/>
<keyword evidence="2" id="KW-0479">Metal-binding</keyword>
<comment type="caution">
    <text evidence="6">The sequence shown here is derived from an EMBL/GenBank/DDBJ whole genome shotgun (WGS) entry which is preliminary data.</text>
</comment>
<dbReference type="EMBL" id="LGTO01000005">
    <property type="protein sequence ID" value="KNE21394.1"/>
    <property type="molecule type" value="Genomic_DNA"/>
</dbReference>
<dbReference type="GO" id="GO:0006284">
    <property type="term" value="P:base-excision repair"/>
    <property type="evidence" value="ECO:0007669"/>
    <property type="project" value="InterPro"/>
</dbReference>
<protein>
    <submittedName>
        <fullName evidence="6">Endonuclease</fullName>
    </submittedName>
</protein>
<keyword evidence="4" id="KW-0411">Iron-sulfur</keyword>
<proteinExistence type="predicted"/>
<evidence type="ECO:0000313" key="7">
    <source>
        <dbReference type="Proteomes" id="UP000036780"/>
    </source>
</evidence>
<dbReference type="OrthoDB" id="9802365at2"/>
<dbReference type="Gene3D" id="1.10.340.30">
    <property type="entry name" value="Hypothetical protein, domain 2"/>
    <property type="match status" value="1"/>
</dbReference>
<feature type="domain" description="HhH-GPD" evidence="5">
    <location>
        <begin position="35"/>
        <end position="190"/>
    </location>
</feature>
<reference evidence="7" key="1">
    <citation type="submission" date="2015-07" db="EMBL/GenBank/DDBJ databases">
        <title>Fjat-10053 dsm26.</title>
        <authorList>
            <person name="Liu B."/>
            <person name="Wang J."/>
            <person name="Zhu Y."/>
            <person name="Liu G."/>
            <person name="Chen Q."/>
            <person name="Chen Z."/>
            <person name="Lan J."/>
            <person name="Che J."/>
            <person name="Ge C."/>
            <person name="Shi H."/>
            <person name="Pan Z."/>
            <person name="Liu X."/>
        </authorList>
    </citation>
    <scope>NUCLEOTIDE SEQUENCE [LARGE SCALE GENOMIC DNA]</scope>
    <source>
        <strain evidence="7">DSM 26</strain>
    </source>
</reference>
<dbReference type="RefSeq" id="WP_050350822.1">
    <property type="nucleotide sequence ID" value="NZ_CP073011.1"/>
</dbReference>
<dbReference type="Gene3D" id="1.10.1670.10">
    <property type="entry name" value="Helix-hairpin-Helix base-excision DNA repair enzymes (C-terminal)"/>
    <property type="match status" value="1"/>
</dbReference>
<evidence type="ECO:0000256" key="1">
    <source>
        <dbReference type="ARBA" id="ARBA00022485"/>
    </source>
</evidence>
<accession>A0A0L0QS31</accession>
<dbReference type="GO" id="GO:0051539">
    <property type="term" value="F:4 iron, 4 sulfur cluster binding"/>
    <property type="evidence" value="ECO:0007669"/>
    <property type="project" value="UniProtKB-KW"/>
</dbReference>
<keyword evidence="7" id="KW-1185">Reference proteome</keyword>
<dbReference type="Pfam" id="PF00730">
    <property type="entry name" value="HhH-GPD"/>
    <property type="match status" value="1"/>
</dbReference>
<evidence type="ECO:0000256" key="4">
    <source>
        <dbReference type="ARBA" id="ARBA00023014"/>
    </source>
</evidence>
<evidence type="ECO:0000256" key="3">
    <source>
        <dbReference type="ARBA" id="ARBA00023004"/>
    </source>
</evidence>
<keyword evidence="6" id="KW-0255">Endonuclease</keyword>